<accession>A0A6A6DT94</accession>
<organism evidence="1 2">
    <name type="scientific">Zopfia rhizophila CBS 207.26</name>
    <dbReference type="NCBI Taxonomy" id="1314779"/>
    <lineage>
        <taxon>Eukaryota</taxon>
        <taxon>Fungi</taxon>
        <taxon>Dikarya</taxon>
        <taxon>Ascomycota</taxon>
        <taxon>Pezizomycotina</taxon>
        <taxon>Dothideomycetes</taxon>
        <taxon>Dothideomycetes incertae sedis</taxon>
        <taxon>Zopfiaceae</taxon>
        <taxon>Zopfia</taxon>
    </lineage>
</organism>
<dbReference type="EMBL" id="ML994649">
    <property type="protein sequence ID" value="KAF2182273.1"/>
    <property type="molecule type" value="Genomic_DNA"/>
</dbReference>
<name>A0A6A6DT94_9PEZI</name>
<keyword evidence="2" id="KW-1185">Reference proteome</keyword>
<gene>
    <name evidence="1" type="ORF">K469DRAFT_790384</name>
</gene>
<proteinExistence type="predicted"/>
<reference evidence="1" key="1">
    <citation type="journal article" date="2020" name="Stud. Mycol.">
        <title>101 Dothideomycetes genomes: a test case for predicting lifestyles and emergence of pathogens.</title>
        <authorList>
            <person name="Haridas S."/>
            <person name="Albert R."/>
            <person name="Binder M."/>
            <person name="Bloem J."/>
            <person name="Labutti K."/>
            <person name="Salamov A."/>
            <person name="Andreopoulos B."/>
            <person name="Baker S."/>
            <person name="Barry K."/>
            <person name="Bills G."/>
            <person name="Bluhm B."/>
            <person name="Cannon C."/>
            <person name="Castanera R."/>
            <person name="Culley D."/>
            <person name="Daum C."/>
            <person name="Ezra D."/>
            <person name="Gonzalez J."/>
            <person name="Henrissat B."/>
            <person name="Kuo A."/>
            <person name="Liang C."/>
            <person name="Lipzen A."/>
            <person name="Lutzoni F."/>
            <person name="Magnuson J."/>
            <person name="Mondo S."/>
            <person name="Nolan M."/>
            <person name="Ohm R."/>
            <person name="Pangilinan J."/>
            <person name="Park H.-J."/>
            <person name="Ramirez L."/>
            <person name="Alfaro M."/>
            <person name="Sun H."/>
            <person name="Tritt A."/>
            <person name="Yoshinaga Y."/>
            <person name="Zwiers L.-H."/>
            <person name="Turgeon B."/>
            <person name="Goodwin S."/>
            <person name="Spatafora J."/>
            <person name="Crous P."/>
            <person name="Grigoriev I."/>
        </authorList>
    </citation>
    <scope>NUCLEOTIDE SEQUENCE</scope>
    <source>
        <strain evidence="1">CBS 207.26</strain>
    </source>
</reference>
<evidence type="ECO:0000313" key="2">
    <source>
        <dbReference type="Proteomes" id="UP000800200"/>
    </source>
</evidence>
<sequence length="57" mass="6609">MIHGSVNSGYGHNFEKAFTKDMEGLEESGHHRVIRYYMGDFNCVVRFEVDAYYDDGN</sequence>
<dbReference type="Proteomes" id="UP000800200">
    <property type="component" value="Unassembled WGS sequence"/>
</dbReference>
<evidence type="ECO:0000313" key="1">
    <source>
        <dbReference type="EMBL" id="KAF2182273.1"/>
    </source>
</evidence>
<protein>
    <submittedName>
        <fullName evidence="1">Uncharacterized protein</fullName>
    </submittedName>
</protein>
<dbReference type="AlphaFoldDB" id="A0A6A6DT94"/>